<sequence length="163" mass="18472">MRSNAHAVSPVFANEFWVRKGAPPSAVRTVFSPRSRFEPKISLATTFFAKRSVSNAILSNPCATFTQFWKGSSQAFCLCEREIISSSSDFLENNNFDFSARYISFSISWSRYPVRSRSSLILIFCIFSSFSFTPAVKNWAEFLWSSNAMRFNSSAQSLGKETF</sequence>
<reference evidence="1 2" key="1">
    <citation type="journal article" date="2016" name="Nat. Commun.">
        <title>Thousands of microbial genomes shed light on interconnected biogeochemical processes in an aquifer system.</title>
        <authorList>
            <person name="Anantharaman K."/>
            <person name="Brown C.T."/>
            <person name="Hug L.A."/>
            <person name="Sharon I."/>
            <person name="Castelle C.J."/>
            <person name="Probst A.J."/>
            <person name="Thomas B.C."/>
            <person name="Singh A."/>
            <person name="Wilkins M.J."/>
            <person name="Karaoz U."/>
            <person name="Brodie E.L."/>
            <person name="Williams K.H."/>
            <person name="Hubbard S.S."/>
            <person name="Banfield J.F."/>
        </authorList>
    </citation>
    <scope>NUCLEOTIDE SEQUENCE [LARGE SCALE GENOMIC DNA]</scope>
</reference>
<accession>A0A1F6Y3P6</accession>
<dbReference type="EMBL" id="MFVL01000024">
    <property type="protein sequence ID" value="OGJ01013.1"/>
    <property type="molecule type" value="Genomic_DNA"/>
</dbReference>
<proteinExistence type="predicted"/>
<organism evidence="1 2">
    <name type="scientific">Candidatus Nomurabacteria bacterium RIFCSPLOWO2_02_FULL_40_67</name>
    <dbReference type="NCBI Taxonomy" id="1801787"/>
    <lineage>
        <taxon>Bacteria</taxon>
        <taxon>Candidatus Nomuraibacteriota</taxon>
    </lineage>
</organism>
<dbReference type="AlphaFoldDB" id="A0A1F6Y3P6"/>
<protein>
    <submittedName>
        <fullName evidence="1">Uncharacterized protein</fullName>
    </submittedName>
</protein>
<name>A0A1F6Y3P6_9BACT</name>
<evidence type="ECO:0000313" key="2">
    <source>
        <dbReference type="Proteomes" id="UP000177693"/>
    </source>
</evidence>
<dbReference type="Proteomes" id="UP000177693">
    <property type="component" value="Unassembled WGS sequence"/>
</dbReference>
<comment type="caution">
    <text evidence="1">The sequence shown here is derived from an EMBL/GenBank/DDBJ whole genome shotgun (WGS) entry which is preliminary data.</text>
</comment>
<gene>
    <name evidence="1" type="ORF">A3I23_01760</name>
</gene>
<evidence type="ECO:0000313" key="1">
    <source>
        <dbReference type="EMBL" id="OGJ01013.1"/>
    </source>
</evidence>